<evidence type="ECO:0000313" key="8">
    <source>
        <dbReference type="Proteomes" id="UP000701853"/>
    </source>
</evidence>
<feature type="domain" description="Reverse transcriptase Ty1/copia-type" evidence="5">
    <location>
        <begin position="497"/>
        <end position="583"/>
    </location>
</feature>
<evidence type="ECO:0008006" key="9">
    <source>
        <dbReference type="Google" id="ProtNLM"/>
    </source>
</evidence>
<dbReference type="InterPro" id="IPR039537">
    <property type="entry name" value="Retrotran_Ty1/copia-like"/>
</dbReference>
<keyword evidence="2" id="KW-0479">Metal-binding</keyword>
<dbReference type="GO" id="GO:0008233">
    <property type="term" value="F:peptidase activity"/>
    <property type="evidence" value="ECO:0007669"/>
    <property type="project" value="UniProtKB-KW"/>
</dbReference>
<comment type="caution">
    <text evidence="7">The sequence shown here is derived from an EMBL/GenBank/DDBJ whole genome shotgun (WGS) entry which is preliminary data.</text>
</comment>
<dbReference type="Gene3D" id="3.30.420.10">
    <property type="entry name" value="Ribonuclease H-like superfamily/Ribonuclease H"/>
    <property type="match status" value="1"/>
</dbReference>
<dbReference type="PANTHER" id="PTHR42648">
    <property type="entry name" value="TRANSPOSASE, PUTATIVE-RELATED"/>
    <property type="match status" value="1"/>
</dbReference>
<dbReference type="EMBL" id="JAHUZN010000005">
    <property type="protein sequence ID" value="KAG8493384.1"/>
    <property type="molecule type" value="Genomic_DNA"/>
</dbReference>
<accession>A0A8J5ZNS4</accession>
<dbReference type="GO" id="GO:0003676">
    <property type="term" value="F:nucleic acid binding"/>
    <property type="evidence" value="ECO:0007669"/>
    <property type="project" value="InterPro"/>
</dbReference>
<evidence type="ECO:0000259" key="6">
    <source>
        <dbReference type="Pfam" id="PF22936"/>
    </source>
</evidence>
<dbReference type="OrthoDB" id="1749397at2759"/>
<dbReference type="InterPro" id="IPR054722">
    <property type="entry name" value="PolX-like_BBD"/>
</dbReference>
<feature type="compositionally biased region" description="Polar residues" evidence="4">
    <location>
        <begin position="402"/>
        <end position="421"/>
    </location>
</feature>
<dbReference type="GO" id="GO:0006508">
    <property type="term" value="P:proteolysis"/>
    <property type="evidence" value="ECO:0007669"/>
    <property type="project" value="UniProtKB-KW"/>
</dbReference>
<dbReference type="PANTHER" id="PTHR42648:SF26">
    <property type="entry name" value="INTEGRASE CATALYTIC DOMAIN-CONTAINING PROTEIN"/>
    <property type="match status" value="1"/>
</dbReference>
<keyword evidence="8" id="KW-1185">Reference proteome</keyword>
<dbReference type="Pfam" id="PF22936">
    <property type="entry name" value="Pol_BBD"/>
    <property type="match status" value="1"/>
</dbReference>
<dbReference type="AlphaFoldDB" id="A0A8J5ZNS4"/>
<sequence length="583" mass="63930">MAVILVYKAMKGRVQVGLPMLGQRLPLFPVCLRPIMSRQPWVGDLHSSDYFDTSGSHINTTQFESTGGGNDYYISMLVGTTFWYPDSGASHHVYRDLSVLRDPTPYSGISSLLMGHGTPTKISLVGSSVLPTQSKFLRLSNVLCVPSIRKNLFSISQFANDNAVFFEFHSTHCIIKDIVTREVLLTGHIREELYHIPVTVVSALSTEAPFVAHTKVQNKTTDCPIFTLWHNRLGHPSAPVVKSVLAKSSQGIVHRLTCQYSSEQNGVAEHKHRYVVKMGLTLLAQAGLAMDYWGYAFCCVDHLINRLPTAVLNSQSPFKAFYGCDPTYDHLRNRFLSSERGLQDTVTASGMPVSTMIPLVQTISSRHVELVTTLPPMVNSPPVNSSVPSPSSAAPVTHHPCVSNNEGTLNNEDSSTGGTSSALAITNTHPMVTRAKAGIFKPKALSVEAVEPSTIEEALSTAEWRAAVQVEYDALVSNSTRELVALPPNRKEGSISSKRLSQVPGYDFNDTFSPVVKLATVRVILTITISKGWLHRQVDVNNAFLNGGLDTEVFMQQPPGYVQYDSTGRLLVCPLKKALYGFR</sequence>
<dbReference type="InterPro" id="IPR012337">
    <property type="entry name" value="RNaseH-like_sf"/>
</dbReference>
<dbReference type="InterPro" id="IPR013103">
    <property type="entry name" value="RVT_2"/>
</dbReference>
<evidence type="ECO:0000259" key="5">
    <source>
        <dbReference type="Pfam" id="PF07727"/>
    </source>
</evidence>
<keyword evidence="1" id="KW-0645">Protease</keyword>
<dbReference type="InterPro" id="IPR036397">
    <property type="entry name" value="RNaseH_sf"/>
</dbReference>
<keyword evidence="3" id="KW-0378">Hydrolase</keyword>
<dbReference type="GO" id="GO:0046872">
    <property type="term" value="F:metal ion binding"/>
    <property type="evidence" value="ECO:0007669"/>
    <property type="project" value="UniProtKB-KW"/>
</dbReference>
<protein>
    <recommendedName>
        <fullName evidence="9">Reverse transcriptase Ty1/copia-type domain-containing protein</fullName>
    </recommendedName>
</protein>
<dbReference type="SUPFAM" id="SSF53098">
    <property type="entry name" value="Ribonuclease H-like"/>
    <property type="match status" value="1"/>
</dbReference>
<dbReference type="Pfam" id="PF07727">
    <property type="entry name" value="RVT_2"/>
    <property type="match status" value="1"/>
</dbReference>
<organism evidence="7 8">
    <name type="scientific">Gossypium anomalum</name>
    <dbReference type="NCBI Taxonomy" id="47600"/>
    <lineage>
        <taxon>Eukaryota</taxon>
        <taxon>Viridiplantae</taxon>
        <taxon>Streptophyta</taxon>
        <taxon>Embryophyta</taxon>
        <taxon>Tracheophyta</taxon>
        <taxon>Spermatophyta</taxon>
        <taxon>Magnoliopsida</taxon>
        <taxon>eudicotyledons</taxon>
        <taxon>Gunneridae</taxon>
        <taxon>Pentapetalae</taxon>
        <taxon>rosids</taxon>
        <taxon>malvids</taxon>
        <taxon>Malvales</taxon>
        <taxon>Malvaceae</taxon>
        <taxon>Malvoideae</taxon>
        <taxon>Gossypium</taxon>
    </lineage>
</organism>
<name>A0A8J5ZNS4_9ROSI</name>
<evidence type="ECO:0000256" key="4">
    <source>
        <dbReference type="SAM" id="MobiDB-lite"/>
    </source>
</evidence>
<gene>
    <name evidence="7" type="ORF">CXB51_010806</name>
</gene>
<dbReference type="Proteomes" id="UP000701853">
    <property type="component" value="Chromosome 5"/>
</dbReference>
<feature type="compositionally biased region" description="Low complexity" evidence="4">
    <location>
        <begin position="381"/>
        <end position="396"/>
    </location>
</feature>
<evidence type="ECO:0000313" key="7">
    <source>
        <dbReference type="EMBL" id="KAG8493384.1"/>
    </source>
</evidence>
<evidence type="ECO:0000256" key="2">
    <source>
        <dbReference type="ARBA" id="ARBA00022723"/>
    </source>
</evidence>
<proteinExistence type="predicted"/>
<evidence type="ECO:0000256" key="1">
    <source>
        <dbReference type="ARBA" id="ARBA00022670"/>
    </source>
</evidence>
<feature type="domain" description="Retrovirus-related Pol polyprotein from transposon TNT 1-94-like beta-barrel" evidence="6">
    <location>
        <begin position="83"/>
        <end position="161"/>
    </location>
</feature>
<feature type="region of interest" description="Disordered" evidence="4">
    <location>
        <begin position="381"/>
        <end position="421"/>
    </location>
</feature>
<evidence type="ECO:0000256" key="3">
    <source>
        <dbReference type="ARBA" id="ARBA00022801"/>
    </source>
</evidence>
<reference evidence="7 8" key="1">
    <citation type="journal article" date="2021" name="bioRxiv">
        <title>The Gossypium anomalum genome as a resource for cotton improvement and evolutionary analysis of hybrid incompatibility.</title>
        <authorList>
            <person name="Grover C.E."/>
            <person name="Yuan D."/>
            <person name="Arick M.A."/>
            <person name="Miller E.R."/>
            <person name="Hu G."/>
            <person name="Peterson D.G."/>
            <person name="Wendel J.F."/>
            <person name="Udall J.A."/>
        </authorList>
    </citation>
    <scope>NUCLEOTIDE SEQUENCE [LARGE SCALE GENOMIC DNA]</scope>
    <source>
        <strain evidence="7">JFW-Udall</strain>
        <tissue evidence="7">Leaf</tissue>
    </source>
</reference>